<evidence type="ECO:0000256" key="4">
    <source>
        <dbReference type="ARBA" id="ARBA00022723"/>
    </source>
</evidence>
<accession>A0A0B7ATN8</accession>
<dbReference type="Pfam" id="PF00067">
    <property type="entry name" value="p450"/>
    <property type="match status" value="1"/>
</dbReference>
<dbReference type="SUPFAM" id="SSF48264">
    <property type="entry name" value="Cytochrome P450"/>
    <property type="match status" value="1"/>
</dbReference>
<dbReference type="PROSITE" id="PS00086">
    <property type="entry name" value="CYTOCHROME_P450"/>
    <property type="match status" value="1"/>
</dbReference>
<proteinExistence type="inferred from homology"/>
<keyword evidence="6 8" id="KW-0408">Iron</keyword>
<evidence type="ECO:0000256" key="1">
    <source>
        <dbReference type="ARBA" id="ARBA00001971"/>
    </source>
</evidence>
<evidence type="ECO:0000256" key="2">
    <source>
        <dbReference type="ARBA" id="ARBA00010617"/>
    </source>
</evidence>
<reference evidence="10" key="1">
    <citation type="submission" date="2014-12" db="EMBL/GenBank/DDBJ databases">
        <title>Insight into the proteome of Arion vulgaris.</title>
        <authorList>
            <person name="Aradska J."/>
            <person name="Bulat T."/>
            <person name="Smidak R."/>
            <person name="Sarate P."/>
            <person name="Gangsoo J."/>
            <person name="Sialana F."/>
            <person name="Bilban M."/>
            <person name="Lubec G."/>
        </authorList>
    </citation>
    <scope>NUCLEOTIDE SEQUENCE</scope>
    <source>
        <tissue evidence="10">Skin</tissue>
    </source>
</reference>
<keyword evidence="3 8" id="KW-0349">Heme</keyword>
<dbReference type="PRINTS" id="PR00463">
    <property type="entry name" value="EP450I"/>
</dbReference>
<dbReference type="GO" id="GO:0005506">
    <property type="term" value="F:iron ion binding"/>
    <property type="evidence" value="ECO:0007669"/>
    <property type="project" value="InterPro"/>
</dbReference>
<dbReference type="PANTHER" id="PTHR24279:SF120">
    <property type="entry name" value="CYTOCHROME P450"/>
    <property type="match status" value="1"/>
</dbReference>
<dbReference type="PRINTS" id="PR00385">
    <property type="entry name" value="P450"/>
</dbReference>
<evidence type="ECO:0000256" key="7">
    <source>
        <dbReference type="ARBA" id="ARBA00023033"/>
    </source>
</evidence>
<dbReference type="InterPro" id="IPR002401">
    <property type="entry name" value="Cyt_P450_E_grp-I"/>
</dbReference>
<keyword evidence="4 8" id="KW-0479">Metal-binding</keyword>
<dbReference type="Gene3D" id="1.10.630.10">
    <property type="entry name" value="Cytochrome P450"/>
    <property type="match status" value="1"/>
</dbReference>
<sequence length="524" mass="59825">MAFMRAFGRIVEINKLPPRNVYSAQSVLLSTAAPGVHIGNVPNSKPFEDIPGPKGIYTWPVIGTMLHFKPFTDIVAETSHRLINQMFEKYGPIVKLRFGETLVMVCDPKDMETVFRNEGKYPVRFNVSISTAFLRRNKIKPTVVDLTGEDWHSIRTQLNKRLMKVDSAHAYLQPQNAVADEFVNKLATYDLSAESLAELFFRYAVESIGVVCFNTRLGYFDREAMQNPEKVAFLKASKDVFMYIHKSLSGDSLVHNWYKNKVYRGYEQSRLTVRENTIKHIQEARHVLESQKKDRTFDAEEPNLLFSLLSDTTLDNDDVVGTLEGLYVAGTDSTAKNLLSFFYNLAKNPESQEKLRTEIRNVLGHDQPVTAESLAKMHYLKACLKESFRYSYPTVSGTRRILPTDVVLSGYRVPAGTIISMHNPKACRDYFSNANKFLPERWLRSSDGSHKEEIPKMASLPFGHGPKNCLGRRFAEQEIYLAVTKVVQKLKIEVEPESSNTNFIYTLFIQPEKPIKFKFTKLDD</sequence>
<evidence type="ECO:0000256" key="8">
    <source>
        <dbReference type="PIRSR" id="PIRSR602401-1"/>
    </source>
</evidence>
<dbReference type="AlphaFoldDB" id="A0A0B7ATN8"/>
<dbReference type="CDD" id="cd11054">
    <property type="entry name" value="CYP24A1-like"/>
    <property type="match status" value="1"/>
</dbReference>
<name>A0A0B7ATN8_9EUPU</name>
<dbReference type="GO" id="GO:0020037">
    <property type="term" value="F:heme binding"/>
    <property type="evidence" value="ECO:0007669"/>
    <property type="project" value="InterPro"/>
</dbReference>
<dbReference type="EMBL" id="HACG01037368">
    <property type="protein sequence ID" value="CEK84233.1"/>
    <property type="molecule type" value="Transcribed_RNA"/>
</dbReference>
<dbReference type="InterPro" id="IPR050479">
    <property type="entry name" value="CYP11_CYP27_families"/>
</dbReference>
<evidence type="ECO:0008006" key="11">
    <source>
        <dbReference type="Google" id="ProtNLM"/>
    </source>
</evidence>
<dbReference type="GO" id="GO:0004497">
    <property type="term" value="F:monooxygenase activity"/>
    <property type="evidence" value="ECO:0007669"/>
    <property type="project" value="UniProtKB-KW"/>
</dbReference>
<feature type="binding site" description="axial binding residue" evidence="8">
    <location>
        <position position="469"/>
    </location>
    <ligand>
        <name>heme</name>
        <dbReference type="ChEBI" id="CHEBI:30413"/>
    </ligand>
    <ligandPart>
        <name>Fe</name>
        <dbReference type="ChEBI" id="CHEBI:18248"/>
    </ligandPart>
</feature>
<evidence type="ECO:0000256" key="9">
    <source>
        <dbReference type="RuleBase" id="RU000461"/>
    </source>
</evidence>
<keyword evidence="7 9" id="KW-0503">Monooxygenase</keyword>
<evidence type="ECO:0000256" key="3">
    <source>
        <dbReference type="ARBA" id="ARBA00022617"/>
    </source>
</evidence>
<evidence type="ECO:0000256" key="5">
    <source>
        <dbReference type="ARBA" id="ARBA00023002"/>
    </source>
</evidence>
<dbReference type="InterPro" id="IPR036396">
    <property type="entry name" value="Cyt_P450_sf"/>
</dbReference>
<evidence type="ECO:0000256" key="6">
    <source>
        <dbReference type="ARBA" id="ARBA00023004"/>
    </source>
</evidence>
<keyword evidence="5 9" id="KW-0560">Oxidoreductase</keyword>
<comment type="cofactor">
    <cofactor evidence="1 8">
        <name>heme</name>
        <dbReference type="ChEBI" id="CHEBI:30413"/>
    </cofactor>
</comment>
<protein>
    <recommendedName>
        <fullName evidence="11">Cytochrome P450</fullName>
    </recommendedName>
</protein>
<dbReference type="InterPro" id="IPR001128">
    <property type="entry name" value="Cyt_P450"/>
</dbReference>
<gene>
    <name evidence="10" type="primary">ORF141412</name>
</gene>
<comment type="similarity">
    <text evidence="2 9">Belongs to the cytochrome P450 family.</text>
</comment>
<dbReference type="PANTHER" id="PTHR24279">
    <property type="entry name" value="CYTOCHROME P450"/>
    <property type="match status" value="1"/>
</dbReference>
<organism evidence="10">
    <name type="scientific">Arion vulgaris</name>
    <dbReference type="NCBI Taxonomy" id="1028688"/>
    <lineage>
        <taxon>Eukaryota</taxon>
        <taxon>Metazoa</taxon>
        <taxon>Spiralia</taxon>
        <taxon>Lophotrochozoa</taxon>
        <taxon>Mollusca</taxon>
        <taxon>Gastropoda</taxon>
        <taxon>Heterobranchia</taxon>
        <taxon>Euthyneura</taxon>
        <taxon>Panpulmonata</taxon>
        <taxon>Eupulmonata</taxon>
        <taxon>Stylommatophora</taxon>
        <taxon>Helicina</taxon>
        <taxon>Arionoidea</taxon>
        <taxon>Arionidae</taxon>
        <taxon>Arion</taxon>
    </lineage>
</organism>
<evidence type="ECO:0000313" key="10">
    <source>
        <dbReference type="EMBL" id="CEK84233.1"/>
    </source>
</evidence>
<dbReference type="InterPro" id="IPR017972">
    <property type="entry name" value="Cyt_P450_CS"/>
</dbReference>
<dbReference type="GO" id="GO:0016705">
    <property type="term" value="F:oxidoreductase activity, acting on paired donors, with incorporation or reduction of molecular oxygen"/>
    <property type="evidence" value="ECO:0007669"/>
    <property type="project" value="InterPro"/>
</dbReference>